<dbReference type="eggNOG" id="ENOG5033SBY">
    <property type="taxonomic scope" value="Bacteria"/>
</dbReference>
<proteinExistence type="predicted"/>
<dbReference type="KEGG" id="paj:PAJ_0997"/>
<dbReference type="HOGENOM" id="CLU_1523709_0_0_6"/>
<organism evidence="2 3">
    <name type="scientific">Pantoea ananatis (strain AJ13355)</name>
    <dbReference type="NCBI Taxonomy" id="932677"/>
    <lineage>
        <taxon>Bacteria</taxon>
        <taxon>Pseudomonadati</taxon>
        <taxon>Pseudomonadota</taxon>
        <taxon>Gammaproteobacteria</taxon>
        <taxon>Enterobacterales</taxon>
        <taxon>Erwiniaceae</taxon>
        <taxon>Pantoea</taxon>
    </lineage>
</organism>
<sequence>MRFDKQTRNAHGHTGTGQLCHLSTAPARGGTKRIAGLQRVRHVENDRRIIGHLLHHVETQHIHNQVVIAEVTAAIAENDFVIAAFGKLIHDIAHLAGADKLRLLDVNHRAGFCHCFDQIGLTRQESRQLNHIHDVGNRLGLGCFVNVGNDFHAKRLLQRLKNLHALFQAGTTVRVN</sequence>
<feature type="region of interest" description="Disordered" evidence="1">
    <location>
        <begin position="1"/>
        <end position="22"/>
    </location>
</feature>
<accession>A0A0H3L2R3</accession>
<dbReference type="AlphaFoldDB" id="A0A0H3L2R3"/>
<reference evidence="3" key="1">
    <citation type="journal article" date="2012" name="Appl. Microbiol. Biotechnol.">
        <title>The complete genome sequence of Pantoea ananatis AJ13355, an organism with great biotechnological potential.</title>
        <authorList>
            <person name="Hara Y."/>
            <person name="Kadotani N."/>
            <person name="Izui H."/>
            <person name="Katashkina J.I."/>
            <person name="Kuvaeva T.M."/>
            <person name="Andreeva I.G."/>
            <person name="Golubeva L.I."/>
            <person name="Malko D.B."/>
            <person name="Makeev V.J."/>
            <person name="Mashko S.V."/>
            <person name="Kozlov Y.I."/>
        </authorList>
    </citation>
    <scope>NUCLEOTIDE SEQUENCE [LARGE SCALE GENOMIC DNA]</scope>
    <source>
        <strain evidence="3">AJ13355</strain>
    </source>
</reference>
<dbReference type="Proteomes" id="UP000006690">
    <property type="component" value="Chromosome"/>
</dbReference>
<name>A0A0H3L2R3_PANAA</name>
<dbReference type="EMBL" id="AP012032">
    <property type="protein sequence ID" value="BAK11077.1"/>
    <property type="molecule type" value="Genomic_DNA"/>
</dbReference>
<evidence type="ECO:0000313" key="3">
    <source>
        <dbReference type="Proteomes" id="UP000006690"/>
    </source>
</evidence>
<evidence type="ECO:0000313" key="2">
    <source>
        <dbReference type="EMBL" id="BAK11077.1"/>
    </source>
</evidence>
<dbReference type="AntiFam" id="ANF00212">
    <property type="entry name" value="Shadow ORF (opposite kdsA)"/>
</dbReference>
<evidence type="ECO:0000256" key="1">
    <source>
        <dbReference type="SAM" id="MobiDB-lite"/>
    </source>
</evidence>
<protein>
    <submittedName>
        <fullName evidence="2">Uncharacterized protein</fullName>
    </submittedName>
</protein>
<gene>
    <name evidence="2" type="ordered locus">PAJ_0997</name>
</gene>